<dbReference type="GO" id="GO:0006310">
    <property type="term" value="P:DNA recombination"/>
    <property type="evidence" value="ECO:0007669"/>
    <property type="project" value="UniProtKB-KW"/>
</dbReference>
<dbReference type="Proteomes" id="UP000248790">
    <property type="component" value="Unassembled WGS sequence"/>
</dbReference>
<evidence type="ECO:0000313" key="2">
    <source>
        <dbReference type="EMBL" id="RAJ94241.1"/>
    </source>
</evidence>
<keyword evidence="3" id="KW-1185">Reference proteome</keyword>
<accession>A0A327WTA2</accession>
<dbReference type="InterPro" id="IPR013762">
    <property type="entry name" value="Integrase-like_cat_sf"/>
</dbReference>
<dbReference type="GO" id="GO:0003677">
    <property type="term" value="F:DNA binding"/>
    <property type="evidence" value="ECO:0007669"/>
    <property type="project" value="InterPro"/>
</dbReference>
<proteinExistence type="predicted"/>
<gene>
    <name evidence="2" type="ORF">LX87_04126</name>
</gene>
<dbReference type="EMBL" id="QLMC01000005">
    <property type="protein sequence ID" value="RAJ94241.1"/>
    <property type="molecule type" value="Genomic_DNA"/>
</dbReference>
<dbReference type="SUPFAM" id="SSF56349">
    <property type="entry name" value="DNA breaking-rejoining enzymes"/>
    <property type="match status" value="1"/>
</dbReference>
<evidence type="ECO:0000313" key="3">
    <source>
        <dbReference type="Proteomes" id="UP000248790"/>
    </source>
</evidence>
<dbReference type="GO" id="GO:0015074">
    <property type="term" value="P:DNA integration"/>
    <property type="evidence" value="ECO:0007669"/>
    <property type="project" value="InterPro"/>
</dbReference>
<evidence type="ECO:0008006" key="4">
    <source>
        <dbReference type="Google" id="ProtNLM"/>
    </source>
</evidence>
<dbReference type="AlphaFoldDB" id="A0A327WTA2"/>
<dbReference type="InterPro" id="IPR011010">
    <property type="entry name" value="DNA_brk_join_enz"/>
</dbReference>
<comment type="caution">
    <text evidence="2">The sequence shown here is derived from an EMBL/GenBank/DDBJ whole genome shotgun (WGS) entry which is preliminary data.</text>
</comment>
<keyword evidence="1" id="KW-0233">DNA recombination</keyword>
<protein>
    <recommendedName>
        <fullName evidence="4">Phage integrase family protein</fullName>
    </recommendedName>
</protein>
<name>A0A327WTA2_LARAB</name>
<dbReference type="Gene3D" id="1.10.443.10">
    <property type="entry name" value="Intergrase catalytic core"/>
    <property type="match status" value="1"/>
</dbReference>
<sequence length="49" mass="5870">MPLRLKDYMGHSNLETTMKYVHISEKRKKEKINVFDKLFKKDIGMQEVA</sequence>
<reference evidence="2 3" key="1">
    <citation type="submission" date="2018-06" db="EMBL/GenBank/DDBJ databases">
        <title>Genomic Encyclopedia of Archaeal and Bacterial Type Strains, Phase II (KMG-II): from individual species to whole genera.</title>
        <authorList>
            <person name="Goeker M."/>
        </authorList>
    </citation>
    <scope>NUCLEOTIDE SEQUENCE [LARGE SCALE GENOMIC DNA]</scope>
    <source>
        <strain evidence="2 3">DSM 21851</strain>
    </source>
</reference>
<evidence type="ECO:0000256" key="1">
    <source>
        <dbReference type="ARBA" id="ARBA00023172"/>
    </source>
</evidence>
<organism evidence="2 3">
    <name type="scientific">Larkinella arboricola</name>
    <dbReference type="NCBI Taxonomy" id="643671"/>
    <lineage>
        <taxon>Bacteria</taxon>
        <taxon>Pseudomonadati</taxon>
        <taxon>Bacteroidota</taxon>
        <taxon>Cytophagia</taxon>
        <taxon>Cytophagales</taxon>
        <taxon>Spirosomataceae</taxon>
        <taxon>Larkinella</taxon>
    </lineage>
</organism>